<dbReference type="AlphaFoldDB" id="X1VP49"/>
<name>X1VP49_9ZZZZ</name>
<reference evidence="1" key="1">
    <citation type="journal article" date="2014" name="Front. Microbiol.">
        <title>High frequency of phylogenetically diverse reductive dehalogenase-homologous genes in deep subseafloor sedimentary metagenomes.</title>
        <authorList>
            <person name="Kawai M."/>
            <person name="Futagami T."/>
            <person name="Toyoda A."/>
            <person name="Takaki Y."/>
            <person name="Nishi S."/>
            <person name="Hori S."/>
            <person name="Arai W."/>
            <person name="Tsubouchi T."/>
            <person name="Morono Y."/>
            <person name="Uchiyama I."/>
            <person name="Ito T."/>
            <person name="Fujiyama A."/>
            <person name="Inagaki F."/>
            <person name="Takami H."/>
        </authorList>
    </citation>
    <scope>NUCLEOTIDE SEQUENCE</scope>
    <source>
        <strain evidence="1">Expedition CK06-06</strain>
    </source>
</reference>
<organism evidence="1">
    <name type="scientific">marine sediment metagenome</name>
    <dbReference type="NCBI Taxonomy" id="412755"/>
    <lineage>
        <taxon>unclassified sequences</taxon>
        <taxon>metagenomes</taxon>
        <taxon>ecological metagenomes</taxon>
    </lineage>
</organism>
<gene>
    <name evidence="1" type="ORF">S12H4_62369</name>
</gene>
<dbReference type="EMBL" id="BARW01041806">
    <property type="protein sequence ID" value="GAJ18201.1"/>
    <property type="molecule type" value="Genomic_DNA"/>
</dbReference>
<accession>X1VP49</accession>
<proteinExistence type="predicted"/>
<evidence type="ECO:0000313" key="1">
    <source>
        <dbReference type="EMBL" id="GAJ18201.1"/>
    </source>
</evidence>
<dbReference type="Pfam" id="PF12686">
    <property type="entry name" value="DUF3800"/>
    <property type="match status" value="1"/>
</dbReference>
<comment type="caution">
    <text evidence="1">The sequence shown here is derived from an EMBL/GenBank/DDBJ whole genome shotgun (WGS) entry which is preliminary data.</text>
</comment>
<sequence>MDSVDIEADRKKRKQILEFMERGTGHGWEEYPENIENSPFIVSSELHSGIQIADAVVYL</sequence>
<feature type="non-terminal residue" evidence="1">
    <location>
        <position position="59"/>
    </location>
</feature>
<protein>
    <submittedName>
        <fullName evidence="1">Uncharacterized protein</fullName>
    </submittedName>
</protein>
<dbReference type="InterPro" id="IPR024524">
    <property type="entry name" value="DUF3800"/>
</dbReference>